<dbReference type="AlphaFoldDB" id="A0A6L9XXT6"/>
<sequence>MSNTSGKGPDATLDVLGTEWVATEDVIIDVGRGGRSKKRRIPVSFLDWTINGVALRSHPPKPSVAGERTLLVPGREGHPYPVESLRALLDGYQENDKAWVRFADGRTAILYCSQCADLNCATISARIEFGYTKVRWSSVAYQTGLSEGPDFEGFEPVTFTFARNAYESTIREQLRRWGG</sequence>
<name>A0A6L9XXT6_9MICO</name>
<dbReference type="RefSeq" id="WP_163289680.1">
    <property type="nucleotide sequence ID" value="NZ_JAAGWY010000002.1"/>
</dbReference>
<dbReference type="Proteomes" id="UP000474967">
    <property type="component" value="Unassembled WGS sequence"/>
</dbReference>
<accession>A0A6L9XXT6</accession>
<gene>
    <name evidence="1" type="ORF">G3T36_10175</name>
</gene>
<comment type="caution">
    <text evidence="1">The sequence shown here is derived from an EMBL/GenBank/DDBJ whole genome shotgun (WGS) entry which is preliminary data.</text>
</comment>
<dbReference type="EMBL" id="JAAGWY010000002">
    <property type="protein sequence ID" value="NEN06242.1"/>
    <property type="molecule type" value="Genomic_DNA"/>
</dbReference>
<organism evidence="1 2">
    <name type="scientific">Leifsonia tongyongensis</name>
    <dbReference type="NCBI Taxonomy" id="1268043"/>
    <lineage>
        <taxon>Bacteria</taxon>
        <taxon>Bacillati</taxon>
        <taxon>Actinomycetota</taxon>
        <taxon>Actinomycetes</taxon>
        <taxon>Micrococcales</taxon>
        <taxon>Microbacteriaceae</taxon>
        <taxon>Leifsonia</taxon>
    </lineage>
</organism>
<keyword evidence="2" id="KW-1185">Reference proteome</keyword>
<protein>
    <submittedName>
        <fullName evidence="1">Uncharacterized protein</fullName>
    </submittedName>
</protein>
<proteinExistence type="predicted"/>
<reference evidence="1 2" key="1">
    <citation type="journal article" date="2014" name="J. Microbiol.">
        <title>Diaminobutyricibacter tongyongensis gen. nov., sp. nov. and Homoserinibacter gongjuensis gen. nov., sp. nov. belong to the family Microbacteriaceae.</title>
        <authorList>
            <person name="Kim S.J."/>
            <person name="Ahn J.H."/>
            <person name="Weon H.Y."/>
            <person name="Hamada M."/>
            <person name="Suzuki K."/>
            <person name="Kwon S.W."/>
        </authorList>
    </citation>
    <scope>NUCLEOTIDE SEQUENCE [LARGE SCALE GENOMIC DNA]</scope>
    <source>
        <strain evidence="1 2">NBRC 108724</strain>
    </source>
</reference>
<evidence type="ECO:0000313" key="1">
    <source>
        <dbReference type="EMBL" id="NEN06242.1"/>
    </source>
</evidence>
<evidence type="ECO:0000313" key="2">
    <source>
        <dbReference type="Proteomes" id="UP000474967"/>
    </source>
</evidence>